<dbReference type="SUPFAM" id="SSF48317">
    <property type="entry name" value="Acid phosphatase/Vanadium-dependent haloperoxidase"/>
    <property type="match status" value="1"/>
</dbReference>
<dbReference type="SMART" id="SM00014">
    <property type="entry name" value="acidPPc"/>
    <property type="match status" value="1"/>
</dbReference>
<evidence type="ECO:0000313" key="4">
    <source>
        <dbReference type="Proteomes" id="UP000639973"/>
    </source>
</evidence>
<dbReference type="RefSeq" id="WP_188969617.1">
    <property type="nucleotide sequence ID" value="NZ_BMOL01000003.1"/>
</dbReference>
<dbReference type="EMBL" id="BMOL01000003">
    <property type="protein sequence ID" value="GGL73951.1"/>
    <property type="molecule type" value="Genomic_DNA"/>
</dbReference>
<dbReference type="Pfam" id="PF01569">
    <property type="entry name" value="PAP2"/>
    <property type="match status" value="1"/>
</dbReference>
<feature type="transmembrane region" description="Helical" evidence="1">
    <location>
        <begin position="130"/>
        <end position="148"/>
    </location>
</feature>
<dbReference type="PANTHER" id="PTHR14969">
    <property type="entry name" value="SPHINGOSINE-1-PHOSPHATE PHOSPHOHYDROLASE"/>
    <property type="match status" value="1"/>
</dbReference>
<evidence type="ECO:0000313" key="3">
    <source>
        <dbReference type="EMBL" id="GGL73951.1"/>
    </source>
</evidence>
<keyword evidence="1" id="KW-0812">Transmembrane</keyword>
<evidence type="ECO:0000256" key="1">
    <source>
        <dbReference type="SAM" id="Phobius"/>
    </source>
</evidence>
<evidence type="ECO:0000259" key="2">
    <source>
        <dbReference type="SMART" id="SM00014"/>
    </source>
</evidence>
<keyword evidence="4" id="KW-1185">Reference proteome</keyword>
<dbReference type="Gene3D" id="1.20.144.10">
    <property type="entry name" value="Phosphatidic acid phosphatase type 2/haloperoxidase"/>
    <property type="match status" value="1"/>
</dbReference>
<dbReference type="InterPro" id="IPR036938">
    <property type="entry name" value="PAP2/HPO_sf"/>
</dbReference>
<dbReference type="PANTHER" id="PTHR14969:SF13">
    <property type="entry name" value="AT30094P"/>
    <property type="match status" value="1"/>
</dbReference>
<feature type="domain" description="Phosphatidic acid phosphatase type 2/haloperoxidase" evidence="2">
    <location>
        <begin position="35"/>
        <end position="145"/>
    </location>
</feature>
<keyword evidence="1" id="KW-0472">Membrane</keyword>
<organism evidence="3 4">
    <name type="scientific">Deinococcus aerolatus</name>
    <dbReference type="NCBI Taxonomy" id="522487"/>
    <lineage>
        <taxon>Bacteria</taxon>
        <taxon>Thermotogati</taxon>
        <taxon>Deinococcota</taxon>
        <taxon>Deinococci</taxon>
        <taxon>Deinococcales</taxon>
        <taxon>Deinococcaceae</taxon>
        <taxon>Deinococcus</taxon>
    </lineage>
</organism>
<feature type="transmembrane region" description="Helical" evidence="1">
    <location>
        <begin position="104"/>
        <end position="124"/>
    </location>
</feature>
<protein>
    <submittedName>
        <fullName evidence="3">Phosphatase PAP2 family protein</fullName>
    </submittedName>
</protein>
<accession>A0ABQ2G3R9</accession>
<proteinExistence type="predicted"/>
<sequence>MESFWLAVTNLGRDEVFIVVLALYTWLFNPGGGRTLGVVFAGSYLVNSALKYGLNLPRPFTNDPGLVSDTVRATGGGPGLPSGHAQMSATLWGGIAAQVRRPGMWVVAGVLIALIAVSRLALNVHYPSDVIVGLLLGGLAALVAGRAAFVDAGTWRWAVPLAALLVAAFLPSGTPREYGTGLGLFAGFWYARPTFAPPRDIVGRLVVGGLGLLIVFAVFFGLGALPEAVKNIGLVRALRYAVLVVVAVEVVPAVLRRWMPRTALATPVRMAHPQPEGTLPR</sequence>
<comment type="caution">
    <text evidence="3">The sequence shown here is derived from an EMBL/GenBank/DDBJ whole genome shotgun (WGS) entry which is preliminary data.</text>
</comment>
<dbReference type="Proteomes" id="UP000639973">
    <property type="component" value="Unassembled WGS sequence"/>
</dbReference>
<feature type="transmembrane region" description="Helical" evidence="1">
    <location>
        <begin position="202"/>
        <end position="225"/>
    </location>
</feature>
<dbReference type="InterPro" id="IPR000326">
    <property type="entry name" value="PAP2/HPO"/>
</dbReference>
<feature type="transmembrane region" description="Helical" evidence="1">
    <location>
        <begin position="237"/>
        <end position="255"/>
    </location>
</feature>
<reference evidence="4" key="1">
    <citation type="journal article" date="2019" name="Int. J. Syst. Evol. Microbiol.">
        <title>The Global Catalogue of Microorganisms (GCM) 10K type strain sequencing project: providing services to taxonomists for standard genome sequencing and annotation.</title>
        <authorList>
            <consortium name="The Broad Institute Genomics Platform"/>
            <consortium name="The Broad Institute Genome Sequencing Center for Infectious Disease"/>
            <person name="Wu L."/>
            <person name="Ma J."/>
        </authorList>
    </citation>
    <scope>NUCLEOTIDE SEQUENCE [LARGE SCALE GENOMIC DNA]</scope>
    <source>
        <strain evidence="4">JCM 15442</strain>
    </source>
</reference>
<gene>
    <name evidence="3" type="ORF">GCM10010840_10050</name>
</gene>
<keyword evidence="1" id="KW-1133">Transmembrane helix</keyword>
<name>A0ABQ2G3R9_9DEIO</name>
<feature type="transmembrane region" description="Helical" evidence="1">
    <location>
        <begin position="155"/>
        <end position="172"/>
    </location>
</feature>